<keyword evidence="2" id="KW-1185">Reference proteome</keyword>
<evidence type="ECO:0000313" key="2">
    <source>
        <dbReference type="Proteomes" id="UP001062846"/>
    </source>
</evidence>
<comment type="caution">
    <text evidence="1">The sequence shown here is derived from an EMBL/GenBank/DDBJ whole genome shotgun (WGS) entry which is preliminary data.</text>
</comment>
<evidence type="ECO:0000313" key="1">
    <source>
        <dbReference type="EMBL" id="KAI8538026.1"/>
    </source>
</evidence>
<sequence length="329" mass="36841">MNLSHNSLSGHLPSLLGNIAVLESLDLSSNQLTGKIPGELTRLTFLAVLNFSKNHLVGPIPHGNQFDTFQNDSYVGNSGLCGLPLSKKCGDSEVPPQPISPDDDDDDDDDDDFASGFTWRIMLMGYGCGLVIGVTMGLVMFLTGRLVRNVLDSCGLDDFDTPTDVCQPPLYSCEIDESQPVPDSCRLHDEVTSSKYNSGSTLVSNTLSGKSLRQEEDESFKNFLDNILDYSNKHALAMLDELTKERDSNRNNLTKKIECLKKQMEIEKESNNDALVMIDELRKEKDSFKNDMSKKIECLENEKKQMEKLKMQEDNDKVLQHIQISRLQH</sequence>
<name>A0ACC0MBU7_RHOML</name>
<accession>A0ACC0MBU7</accession>
<protein>
    <submittedName>
        <fullName evidence="1">Uncharacterized protein</fullName>
    </submittedName>
</protein>
<dbReference type="Proteomes" id="UP001062846">
    <property type="component" value="Chromosome 9"/>
</dbReference>
<reference evidence="1" key="1">
    <citation type="submission" date="2022-02" db="EMBL/GenBank/DDBJ databases">
        <title>Plant Genome Project.</title>
        <authorList>
            <person name="Zhang R.-G."/>
        </authorList>
    </citation>
    <scope>NUCLEOTIDE SEQUENCE</scope>
    <source>
        <strain evidence="1">AT1</strain>
    </source>
</reference>
<organism evidence="1 2">
    <name type="scientific">Rhododendron molle</name>
    <name type="common">Chinese azalea</name>
    <name type="synonym">Azalea mollis</name>
    <dbReference type="NCBI Taxonomy" id="49168"/>
    <lineage>
        <taxon>Eukaryota</taxon>
        <taxon>Viridiplantae</taxon>
        <taxon>Streptophyta</taxon>
        <taxon>Embryophyta</taxon>
        <taxon>Tracheophyta</taxon>
        <taxon>Spermatophyta</taxon>
        <taxon>Magnoliopsida</taxon>
        <taxon>eudicotyledons</taxon>
        <taxon>Gunneridae</taxon>
        <taxon>Pentapetalae</taxon>
        <taxon>asterids</taxon>
        <taxon>Ericales</taxon>
        <taxon>Ericaceae</taxon>
        <taxon>Ericoideae</taxon>
        <taxon>Rhodoreae</taxon>
        <taxon>Rhododendron</taxon>
    </lineage>
</organism>
<dbReference type="EMBL" id="CM046396">
    <property type="protein sequence ID" value="KAI8538026.1"/>
    <property type="molecule type" value="Genomic_DNA"/>
</dbReference>
<proteinExistence type="predicted"/>
<gene>
    <name evidence="1" type="ORF">RHMOL_Rhmol09G0068700</name>
</gene>